<dbReference type="InterPro" id="IPR011990">
    <property type="entry name" value="TPR-like_helical_dom_sf"/>
</dbReference>
<sequence>MSSRLAAVEVLNFWYGYSRRELKTVVKPNKAQMALWFGSREEDDVTIRINFAAHLAETSAMYDDEDMFETRPKLPFEETLADIITLDQFTRVIHRKTGRAFENDGKALRLAKHCMALEDADMSPLERMFVELPLMHSEDVADHERLLSMRGIEIPRDVDSALTSTDFAVKHWAVVKKFNRYPYRNNALGRQSTEDEAAFLSAGTSSYGQ</sequence>
<reference evidence="1" key="1">
    <citation type="submission" date="2021-01" db="EMBL/GenBank/DDBJ databases">
        <authorList>
            <person name="Corre E."/>
            <person name="Pelletier E."/>
            <person name="Niang G."/>
            <person name="Scheremetjew M."/>
            <person name="Finn R."/>
            <person name="Kale V."/>
            <person name="Holt S."/>
            <person name="Cochrane G."/>
            <person name="Meng A."/>
            <person name="Brown T."/>
            <person name="Cohen L."/>
        </authorList>
    </citation>
    <scope>NUCLEOTIDE SEQUENCE</scope>
    <source>
        <strain evidence="1">Clade-D-RCC2572</strain>
    </source>
</reference>
<protein>
    <recommendedName>
        <fullName evidence="2">DUF924 domain-containing protein</fullName>
    </recommendedName>
</protein>
<proteinExistence type="predicted"/>
<organism evidence="1">
    <name type="scientific">Ostreococcus mediterraneus</name>
    <dbReference type="NCBI Taxonomy" id="1486918"/>
    <lineage>
        <taxon>Eukaryota</taxon>
        <taxon>Viridiplantae</taxon>
        <taxon>Chlorophyta</taxon>
        <taxon>Mamiellophyceae</taxon>
        <taxon>Mamiellales</taxon>
        <taxon>Bathycoccaceae</taxon>
        <taxon>Ostreococcus</taxon>
    </lineage>
</organism>
<dbReference type="SUPFAM" id="SSF48452">
    <property type="entry name" value="TPR-like"/>
    <property type="match status" value="1"/>
</dbReference>
<dbReference type="EMBL" id="HBEW01005428">
    <property type="protein sequence ID" value="CAD8583743.1"/>
    <property type="molecule type" value="Transcribed_RNA"/>
</dbReference>
<gene>
    <name evidence="1" type="ORF">OMED0929_LOCUS4548</name>
</gene>
<accession>A0A7S0KLH2</accession>
<name>A0A7S0KLH2_9CHLO</name>
<dbReference type="AlphaFoldDB" id="A0A7S0KLH2"/>
<dbReference type="Gene3D" id="1.20.58.320">
    <property type="entry name" value="TPR-like"/>
    <property type="match status" value="1"/>
</dbReference>
<evidence type="ECO:0000313" key="1">
    <source>
        <dbReference type="EMBL" id="CAD8583743.1"/>
    </source>
</evidence>
<dbReference type="Pfam" id="PF06041">
    <property type="entry name" value="DUF924"/>
    <property type="match status" value="1"/>
</dbReference>
<evidence type="ECO:0008006" key="2">
    <source>
        <dbReference type="Google" id="ProtNLM"/>
    </source>
</evidence>
<dbReference type="InterPro" id="IPR010323">
    <property type="entry name" value="DUF924"/>
</dbReference>
<dbReference type="Gene3D" id="1.25.40.10">
    <property type="entry name" value="Tetratricopeptide repeat domain"/>
    <property type="match status" value="1"/>
</dbReference>